<evidence type="ECO:0000313" key="3">
    <source>
        <dbReference type="EMBL" id="QNO53379.1"/>
    </source>
</evidence>
<accession>A0A7G9YZE5</accession>
<keyword evidence="1" id="KW-0802">TPR repeat</keyword>
<organism evidence="3">
    <name type="scientific">Candidatus Methanophagaceae archaeon ANME-1 ERB6</name>
    <dbReference type="NCBI Taxonomy" id="2759912"/>
    <lineage>
        <taxon>Archaea</taxon>
        <taxon>Methanobacteriati</taxon>
        <taxon>Methanobacteriota</taxon>
        <taxon>Stenosarchaea group</taxon>
        <taxon>Methanomicrobia</taxon>
        <taxon>Candidatus Methanophagales</taxon>
        <taxon>Candidatus Methanophagaceae</taxon>
    </lineage>
</organism>
<dbReference type="InterPro" id="IPR024983">
    <property type="entry name" value="CHAT_dom"/>
</dbReference>
<dbReference type="Pfam" id="PF12770">
    <property type="entry name" value="CHAT"/>
    <property type="match status" value="1"/>
</dbReference>
<evidence type="ECO:0000259" key="2">
    <source>
        <dbReference type="Pfam" id="PF12770"/>
    </source>
</evidence>
<dbReference type="SMART" id="SM00028">
    <property type="entry name" value="TPR"/>
    <property type="match status" value="5"/>
</dbReference>
<evidence type="ECO:0000256" key="1">
    <source>
        <dbReference type="PROSITE-ProRule" id="PRU00339"/>
    </source>
</evidence>
<dbReference type="PANTHER" id="PTHR10098">
    <property type="entry name" value="RAPSYN-RELATED"/>
    <property type="match status" value="1"/>
</dbReference>
<sequence length="859" mass="97392">MSKNHENPREYIHTLINQGLILYQESRYQEATEYLSQAQYLASRSSFADEELQALISLSACACVSGDIVKGISLLESALKIACELGDFEAQGKCLLNLGVFHRGRDYERAIQYSRDARTAYERANNHIGIAQSLDNIGIIYKELGALRSAANYMDKARKEFETANEPVELAKCLMNFGDLLTDMTKQGLEDPTTTLPRARKQFGRALRIFEENRSQVDAALCLDSMGLLDSYEGDIDNAIRQHQKAAEIFQRYGAISNLSRALLNLGNAYIRRGDYEAASQAYASARRLKKQMNDVAGYARICNSEGVAMNTYGRYADALRILKEAIQNWDELLKKITDEEFYAEFAESSYVSWTEYLYALSKQYEAENDEQRFLTLVMELERSKARLLRRQLVEGSSIAWQENPESLQRLRQELESRIRISSAGGKRMELRKKLENKSLTQEEFDERMRELISSAQTEFFELEKTRRGMPDEVPSELNIFSPETLLLEIGRAVEPPIKPVLVFMLDFPSRDTLGFGIMQDKAMSFKSVEIGSDERITLFNRLNELHSIRDAEIFSFEFLESNLRELSYRLGDLLDRGEVLSSLKEENSLIILLPFGNWHLFPWEIAACAGGYLGTQYAVVRNYSATLLNLVRNRGQGKTTIESRLRAQIYCPHPEDLPETDKGTTMVASVLQDAGFDVFSFKKQQATREQFIKNAREDDFCLLHFAGHSDYNFRDSLLSGLCLRSDQNLQGDDGRTTALEIGRRLRFKDAPLIYLSSCESAIAQVHEGDEPFGLVRAFLLSGASSLVLSSWQVCDSSAPDMAKAFYEEILEGNSPAEALRRARLEVSQKAHEGKYPETGDFIHWGPFCVYGDPLASIH</sequence>
<feature type="domain" description="CHAT" evidence="2">
    <location>
        <begin position="585"/>
        <end position="853"/>
    </location>
</feature>
<dbReference type="InterPro" id="IPR011990">
    <property type="entry name" value="TPR-like_helical_dom_sf"/>
</dbReference>
<dbReference type="Pfam" id="PF13424">
    <property type="entry name" value="TPR_12"/>
    <property type="match status" value="1"/>
</dbReference>
<reference evidence="3" key="1">
    <citation type="submission" date="2020-06" db="EMBL/GenBank/DDBJ databases">
        <title>Unique genomic features of the anaerobic methanotrophic archaea.</title>
        <authorList>
            <person name="Chadwick G.L."/>
            <person name="Skennerton C.T."/>
            <person name="Laso-Perez R."/>
            <person name="Leu A.O."/>
            <person name="Speth D.R."/>
            <person name="Yu H."/>
            <person name="Morgan-Lang C."/>
            <person name="Hatzenpichler R."/>
            <person name="Goudeau D."/>
            <person name="Malmstrom R."/>
            <person name="Brazelton W.J."/>
            <person name="Woyke T."/>
            <person name="Hallam S.J."/>
            <person name="Tyson G.W."/>
            <person name="Wegener G."/>
            <person name="Boetius A."/>
            <person name="Orphan V."/>
        </authorList>
    </citation>
    <scope>NUCLEOTIDE SEQUENCE</scope>
</reference>
<dbReference type="PROSITE" id="PS50005">
    <property type="entry name" value="TPR"/>
    <property type="match status" value="1"/>
</dbReference>
<proteinExistence type="predicted"/>
<gene>
    <name evidence="3" type="ORF">OJFPBHNK_00005</name>
</gene>
<dbReference type="EMBL" id="MT631540">
    <property type="protein sequence ID" value="QNO53379.1"/>
    <property type="molecule type" value="Genomic_DNA"/>
</dbReference>
<dbReference type="InterPro" id="IPR019734">
    <property type="entry name" value="TPR_rpt"/>
</dbReference>
<dbReference type="AlphaFoldDB" id="A0A7G9YZE5"/>
<dbReference type="SUPFAM" id="SSF48452">
    <property type="entry name" value="TPR-like"/>
    <property type="match status" value="2"/>
</dbReference>
<dbReference type="Gene3D" id="1.25.40.10">
    <property type="entry name" value="Tetratricopeptide repeat domain"/>
    <property type="match status" value="2"/>
</dbReference>
<protein>
    <recommendedName>
        <fullName evidence="2">CHAT domain-containing protein</fullName>
    </recommendedName>
</protein>
<feature type="repeat" description="TPR" evidence="1">
    <location>
        <begin position="260"/>
        <end position="293"/>
    </location>
</feature>
<name>A0A7G9YZE5_9EURY</name>